<evidence type="ECO:0000313" key="1">
    <source>
        <dbReference type="EMBL" id="GDZ84211.1"/>
    </source>
</evidence>
<evidence type="ECO:0008006" key="3">
    <source>
        <dbReference type="Google" id="ProtNLM"/>
    </source>
</evidence>
<reference evidence="1 2" key="1">
    <citation type="submission" date="2019-04" db="EMBL/GenBank/DDBJ databases">
        <title>A pseudo-fructophilic Leuconostoc citreum strain F192-5 isolated from peel of satsuma mandarin: the first report for isolation and characterization of strain-dependent fructophilic-like characteristics.</title>
        <authorList>
            <person name="Maeno S."/>
            <person name="Tanizawa Y."/>
            <person name="Kajikawa A."/>
            <person name="Kanesaki Y."/>
            <person name="Kubota E."/>
            <person name="Arita M."/>
            <person name="Leon D."/>
            <person name="Endo A."/>
        </authorList>
    </citation>
    <scope>NUCLEOTIDE SEQUENCE [LARGE SCALE GENOMIC DNA]</scope>
    <source>
        <strain evidence="1 2">F192-5</strain>
    </source>
</reference>
<accession>A0A5A5TZG3</accession>
<evidence type="ECO:0000313" key="2">
    <source>
        <dbReference type="Proteomes" id="UP000323274"/>
    </source>
</evidence>
<comment type="caution">
    <text evidence="1">The sequence shown here is derived from an EMBL/GenBank/DDBJ whole genome shotgun (WGS) entry which is preliminary data.</text>
</comment>
<dbReference type="InterPro" id="IPR036390">
    <property type="entry name" value="WH_DNA-bd_sf"/>
</dbReference>
<name>A0A5A5TZG3_LEUCI</name>
<sequence length="106" mass="11995">MKDIENLSNIEQQILDTLPAGRAQAITLEKLAYLLQINKKRVSDIVADLRKRGYLIGSNRQAHGGMYLIVTSNEFWETVNTLQKSVNSQQTIINALLKHGERFARA</sequence>
<organism evidence="1 2">
    <name type="scientific">Leuconostoc citreum</name>
    <dbReference type="NCBI Taxonomy" id="33964"/>
    <lineage>
        <taxon>Bacteria</taxon>
        <taxon>Bacillati</taxon>
        <taxon>Bacillota</taxon>
        <taxon>Bacilli</taxon>
        <taxon>Lactobacillales</taxon>
        <taxon>Lactobacillaceae</taxon>
        <taxon>Leuconostoc</taxon>
    </lineage>
</organism>
<dbReference type="AlphaFoldDB" id="A0A5A5TZG3"/>
<dbReference type="InterPro" id="IPR036388">
    <property type="entry name" value="WH-like_DNA-bd_sf"/>
</dbReference>
<dbReference type="Gene3D" id="1.10.10.10">
    <property type="entry name" value="Winged helix-like DNA-binding domain superfamily/Winged helix DNA-binding domain"/>
    <property type="match status" value="1"/>
</dbReference>
<dbReference type="Proteomes" id="UP000323274">
    <property type="component" value="Unassembled WGS sequence"/>
</dbReference>
<dbReference type="SUPFAM" id="SSF46785">
    <property type="entry name" value="Winged helix' DNA-binding domain"/>
    <property type="match status" value="1"/>
</dbReference>
<gene>
    <name evidence="1" type="ORF">LCIT_14530</name>
</gene>
<protein>
    <recommendedName>
        <fullName evidence="3">MarR family transcriptional regulator</fullName>
    </recommendedName>
</protein>
<proteinExistence type="predicted"/>
<dbReference type="EMBL" id="BJJW01000009">
    <property type="protein sequence ID" value="GDZ84211.1"/>
    <property type="molecule type" value="Genomic_DNA"/>
</dbReference>
<dbReference type="RefSeq" id="WP_149334559.1">
    <property type="nucleotide sequence ID" value="NZ_BJJW01000009.1"/>
</dbReference>